<dbReference type="GO" id="GO:0005802">
    <property type="term" value="C:trans-Golgi network"/>
    <property type="evidence" value="ECO:0007669"/>
    <property type="project" value="TreeGrafter"/>
</dbReference>
<evidence type="ECO:0000256" key="12">
    <source>
        <dbReference type="ARBA" id="ARBA00022989"/>
    </source>
</evidence>
<evidence type="ECO:0000256" key="5">
    <source>
        <dbReference type="ARBA" id="ARBA00022448"/>
    </source>
</evidence>
<dbReference type="GO" id="GO:0045332">
    <property type="term" value="P:phospholipid translocation"/>
    <property type="evidence" value="ECO:0007669"/>
    <property type="project" value="TreeGrafter"/>
</dbReference>
<dbReference type="Proteomes" id="UP000663877">
    <property type="component" value="Unassembled WGS sequence"/>
</dbReference>
<feature type="domain" description="P-type ATPase C-terminal" evidence="17">
    <location>
        <begin position="140"/>
        <end position="367"/>
    </location>
</feature>
<dbReference type="GO" id="GO:0006890">
    <property type="term" value="P:retrograde vesicle-mediated transport, Golgi to endoplasmic reticulum"/>
    <property type="evidence" value="ECO:0007669"/>
    <property type="project" value="TreeGrafter"/>
</dbReference>
<keyword evidence="20" id="KW-1185">Reference proteome</keyword>
<feature type="transmembrane region" description="Helical" evidence="16">
    <location>
        <begin position="252"/>
        <end position="272"/>
    </location>
</feature>
<evidence type="ECO:0000256" key="15">
    <source>
        <dbReference type="ARBA" id="ARBA00034036"/>
    </source>
</evidence>
<evidence type="ECO:0000256" key="6">
    <source>
        <dbReference type="ARBA" id="ARBA00022692"/>
    </source>
</evidence>
<dbReference type="InterPro" id="IPR023298">
    <property type="entry name" value="ATPase_P-typ_TM_dom_sf"/>
</dbReference>
<dbReference type="Gene3D" id="3.40.50.1000">
    <property type="entry name" value="HAD superfamily/HAD-like"/>
    <property type="match status" value="1"/>
</dbReference>
<evidence type="ECO:0000256" key="14">
    <source>
        <dbReference type="ARBA" id="ARBA00023136"/>
    </source>
</evidence>
<protein>
    <recommendedName>
        <fullName evidence="4">P-type phospholipid transporter</fullName>
        <ecNumber evidence="4">7.6.2.1</ecNumber>
    </recommendedName>
</protein>
<keyword evidence="13" id="KW-0445">Lipid transport</keyword>
<dbReference type="FunFam" id="3.40.50.1000:FF:000009">
    <property type="entry name" value="Phospholipid-transporting ATPase"/>
    <property type="match status" value="1"/>
</dbReference>
<evidence type="ECO:0000256" key="7">
    <source>
        <dbReference type="ARBA" id="ARBA00022723"/>
    </source>
</evidence>
<keyword evidence="11" id="KW-1278">Translocase</keyword>
<keyword evidence="14 16" id="KW-0472">Membrane</keyword>
<feature type="transmembrane region" description="Helical" evidence="16">
    <location>
        <begin position="174"/>
        <end position="194"/>
    </location>
</feature>
<dbReference type="GO" id="GO:0140326">
    <property type="term" value="F:ATPase-coupled intramembrane lipid transporter activity"/>
    <property type="evidence" value="ECO:0007669"/>
    <property type="project" value="UniProtKB-EC"/>
</dbReference>
<dbReference type="GO" id="GO:0006897">
    <property type="term" value="P:endocytosis"/>
    <property type="evidence" value="ECO:0007669"/>
    <property type="project" value="TreeGrafter"/>
</dbReference>
<evidence type="ECO:0000256" key="9">
    <source>
        <dbReference type="ARBA" id="ARBA00022840"/>
    </source>
</evidence>
<evidence type="ECO:0000256" key="1">
    <source>
        <dbReference type="ARBA" id="ARBA00001946"/>
    </source>
</evidence>
<dbReference type="SUPFAM" id="SSF56784">
    <property type="entry name" value="HAD-like"/>
    <property type="match status" value="1"/>
</dbReference>
<evidence type="ECO:0000313" key="21">
    <source>
        <dbReference type="Proteomes" id="UP000663877"/>
    </source>
</evidence>
<dbReference type="AlphaFoldDB" id="A0A815I975"/>
<comment type="similarity">
    <text evidence="3">Belongs to the cation transport ATPase (P-type) (TC 3.A.3) family. Type IV subfamily.</text>
</comment>
<dbReference type="GO" id="GO:0016887">
    <property type="term" value="F:ATP hydrolysis activity"/>
    <property type="evidence" value="ECO:0007669"/>
    <property type="project" value="InterPro"/>
</dbReference>
<comment type="caution">
    <text evidence="18">The sequence shown here is derived from an EMBL/GenBank/DDBJ whole genome shotgun (WGS) entry which is preliminary data.</text>
</comment>
<reference evidence="18" key="1">
    <citation type="submission" date="2021-02" db="EMBL/GenBank/DDBJ databases">
        <authorList>
            <person name="Nowell W R."/>
        </authorList>
    </citation>
    <scope>NUCLEOTIDE SEQUENCE</scope>
</reference>
<dbReference type="GO" id="GO:0005524">
    <property type="term" value="F:ATP binding"/>
    <property type="evidence" value="ECO:0007669"/>
    <property type="project" value="UniProtKB-KW"/>
</dbReference>
<comment type="subcellular location">
    <subcellularLocation>
        <location evidence="2">Endomembrane system</location>
        <topology evidence="2">Multi-pass membrane protein</topology>
    </subcellularLocation>
</comment>
<dbReference type="EMBL" id="CAJNOM010001293">
    <property type="protein sequence ID" value="CAF1601863.1"/>
    <property type="molecule type" value="Genomic_DNA"/>
</dbReference>
<gene>
    <name evidence="18" type="ORF">BJG266_LOCUS35726</name>
    <name evidence="19" type="ORF">QVE165_LOCUS52761</name>
</gene>
<organism evidence="18 21">
    <name type="scientific">Adineta steineri</name>
    <dbReference type="NCBI Taxonomy" id="433720"/>
    <lineage>
        <taxon>Eukaryota</taxon>
        <taxon>Metazoa</taxon>
        <taxon>Spiralia</taxon>
        <taxon>Gnathifera</taxon>
        <taxon>Rotifera</taxon>
        <taxon>Eurotatoria</taxon>
        <taxon>Bdelloidea</taxon>
        <taxon>Adinetida</taxon>
        <taxon>Adinetidae</taxon>
        <taxon>Adineta</taxon>
    </lineage>
</organism>
<dbReference type="GO" id="GO:0005768">
    <property type="term" value="C:endosome"/>
    <property type="evidence" value="ECO:0007669"/>
    <property type="project" value="TreeGrafter"/>
</dbReference>
<dbReference type="NCBIfam" id="TIGR01494">
    <property type="entry name" value="ATPase_P-type"/>
    <property type="match status" value="1"/>
</dbReference>
<comment type="catalytic activity">
    <reaction evidence="15">
        <text>ATP + H2O + phospholipidSide 1 = ADP + phosphate + phospholipidSide 2.</text>
        <dbReference type="EC" id="7.6.2.1"/>
    </reaction>
</comment>
<keyword evidence="12 16" id="KW-1133">Transmembrane helix</keyword>
<dbReference type="OrthoDB" id="377733at2759"/>
<dbReference type="InterPro" id="IPR036412">
    <property type="entry name" value="HAD-like_sf"/>
</dbReference>
<dbReference type="EC" id="7.6.2.1" evidence="4"/>
<dbReference type="InterPro" id="IPR032630">
    <property type="entry name" value="P_typ_ATPase_c"/>
</dbReference>
<dbReference type="PANTHER" id="PTHR24092:SF5">
    <property type="entry name" value="PHOSPHOLIPID-TRANSPORTING ATPASE"/>
    <property type="match status" value="1"/>
</dbReference>
<keyword evidence="6 16" id="KW-0812">Transmembrane</keyword>
<feature type="transmembrane region" description="Helical" evidence="16">
    <location>
        <begin position="200"/>
        <end position="222"/>
    </location>
</feature>
<evidence type="ECO:0000256" key="3">
    <source>
        <dbReference type="ARBA" id="ARBA00008109"/>
    </source>
</evidence>
<dbReference type="SUPFAM" id="SSF81665">
    <property type="entry name" value="Calcium ATPase, transmembrane domain M"/>
    <property type="match status" value="1"/>
</dbReference>
<evidence type="ECO:0000256" key="11">
    <source>
        <dbReference type="ARBA" id="ARBA00022967"/>
    </source>
</evidence>
<name>A0A815I975_9BILA</name>
<sequence>MLTGDKLETATCIAKSSKLIGRDYDIYTFKQIATRETCLQEINMFKRKNDACLIISGDTLQICLSFYEKELMDIAINCPAVVVCRCSPTQKANVVELLKKYGNHRVRVCAIGDGGNDVSMIQSAHVGIGIVGKEGKQASLAADFSINQFQYLSRLLLVHGRNSYKRSASLSQFVMHRGLIISVMQAIFSTIFYFASISLYQGFLLVGYGTIYTMFPVFSLVLDQDVRPEIALLYPELYKELSKGRSLSLKTFFLWVLISTYQAAAIMYGALIIFDDDFIHVVSITFTALILTELFMVALRIHTWHPLMVVGEILSFACYILSLIILKSQFDTEFLRSWDFIWGVTVITLISCLPLCILKFLQIKFKPPIQQKLMQYATLK</sequence>
<feature type="transmembrane region" description="Helical" evidence="16">
    <location>
        <begin position="306"/>
        <end position="328"/>
    </location>
</feature>
<evidence type="ECO:0000256" key="4">
    <source>
        <dbReference type="ARBA" id="ARBA00012189"/>
    </source>
</evidence>
<evidence type="ECO:0000256" key="10">
    <source>
        <dbReference type="ARBA" id="ARBA00022842"/>
    </source>
</evidence>
<keyword evidence="7" id="KW-0479">Metal-binding</keyword>
<keyword evidence="8" id="KW-0547">Nucleotide-binding</keyword>
<dbReference type="PANTHER" id="PTHR24092">
    <property type="entry name" value="PROBABLE PHOSPHOLIPID-TRANSPORTING ATPASE"/>
    <property type="match status" value="1"/>
</dbReference>
<dbReference type="Proteomes" id="UP000663832">
    <property type="component" value="Unassembled WGS sequence"/>
</dbReference>
<dbReference type="Pfam" id="PF08282">
    <property type="entry name" value="Hydrolase_3"/>
    <property type="match status" value="1"/>
</dbReference>
<evidence type="ECO:0000259" key="17">
    <source>
        <dbReference type="Pfam" id="PF16212"/>
    </source>
</evidence>
<evidence type="ECO:0000256" key="8">
    <source>
        <dbReference type="ARBA" id="ARBA00022741"/>
    </source>
</evidence>
<comment type="cofactor">
    <cofactor evidence="1">
        <name>Mg(2+)</name>
        <dbReference type="ChEBI" id="CHEBI:18420"/>
    </cofactor>
</comment>
<evidence type="ECO:0000256" key="16">
    <source>
        <dbReference type="SAM" id="Phobius"/>
    </source>
</evidence>
<dbReference type="InterPro" id="IPR023214">
    <property type="entry name" value="HAD_sf"/>
</dbReference>
<dbReference type="GO" id="GO:0046872">
    <property type="term" value="F:metal ion binding"/>
    <property type="evidence" value="ECO:0007669"/>
    <property type="project" value="UniProtKB-KW"/>
</dbReference>
<accession>A0A815I975</accession>
<feature type="transmembrane region" description="Helical" evidence="16">
    <location>
        <begin position="278"/>
        <end position="299"/>
    </location>
</feature>
<evidence type="ECO:0000256" key="13">
    <source>
        <dbReference type="ARBA" id="ARBA00023055"/>
    </source>
</evidence>
<feature type="transmembrane region" description="Helical" evidence="16">
    <location>
        <begin position="340"/>
        <end position="361"/>
    </location>
</feature>
<evidence type="ECO:0000256" key="2">
    <source>
        <dbReference type="ARBA" id="ARBA00004127"/>
    </source>
</evidence>
<proteinExistence type="inferred from homology"/>
<evidence type="ECO:0000313" key="18">
    <source>
        <dbReference type="EMBL" id="CAF1365273.1"/>
    </source>
</evidence>
<evidence type="ECO:0000313" key="20">
    <source>
        <dbReference type="Proteomes" id="UP000663832"/>
    </source>
</evidence>
<dbReference type="Pfam" id="PF16212">
    <property type="entry name" value="PhoLip_ATPase_C"/>
    <property type="match status" value="1"/>
</dbReference>
<evidence type="ECO:0000313" key="19">
    <source>
        <dbReference type="EMBL" id="CAF1601863.1"/>
    </source>
</evidence>
<dbReference type="EMBL" id="CAJNOI010000944">
    <property type="protein sequence ID" value="CAF1365273.1"/>
    <property type="molecule type" value="Genomic_DNA"/>
</dbReference>
<keyword evidence="9" id="KW-0067">ATP-binding</keyword>
<keyword evidence="10" id="KW-0460">Magnesium</keyword>
<dbReference type="GO" id="GO:0005886">
    <property type="term" value="C:plasma membrane"/>
    <property type="evidence" value="ECO:0007669"/>
    <property type="project" value="TreeGrafter"/>
</dbReference>
<keyword evidence="5" id="KW-0813">Transport</keyword>
<dbReference type="InterPro" id="IPR001757">
    <property type="entry name" value="P_typ_ATPase"/>
</dbReference>